<name>A0A2S4LAU8_9HYPO</name>
<organism evidence="2 3">
    <name type="scientific">Tolypocladium paradoxum</name>
    <dbReference type="NCBI Taxonomy" id="94208"/>
    <lineage>
        <taxon>Eukaryota</taxon>
        <taxon>Fungi</taxon>
        <taxon>Dikarya</taxon>
        <taxon>Ascomycota</taxon>
        <taxon>Pezizomycotina</taxon>
        <taxon>Sordariomycetes</taxon>
        <taxon>Hypocreomycetidae</taxon>
        <taxon>Hypocreales</taxon>
        <taxon>Ophiocordycipitaceae</taxon>
        <taxon>Tolypocladium</taxon>
    </lineage>
</organism>
<dbReference type="AlphaFoldDB" id="A0A2S4LAU8"/>
<keyword evidence="1" id="KW-0472">Membrane</keyword>
<sequence length="156" mass="17239">MSVLMDDVFSRCGRSRIMCPRNFQYACAISGVVSIIFLLIAFAASGFLPPIPPTWDAERTVEHYRDHEKGIRAGAVIMIMSGMFYLPLTAVISAQMRRIPNLPYAVSALQLAAGAAGIFAFVIPGSILATTTYRLDRPVEITQALNDLFWMTYTMP</sequence>
<keyword evidence="3" id="KW-1185">Reference proteome</keyword>
<dbReference type="OrthoDB" id="3449024at2759"/>
<protein>
    <submittedName>
        <fullName evidence="2">Uncharacterized protein</fullName>
    </submittedName>
</protein>
<evidence type="ECO:0000313" key="2">
    <source>
        <dbReference type="EMBL" id="POR39541.1"/>
    </source>
</evidence>
<reference evidence="2 3" key="1">
    <citation type="submission" date="2018-01" db="EMBL/GenBank/DDBJ databases">
        <title>Harnessing the power of phylogenomics to disentangle the directionality and signatures of interkingdom host jumping in the parasitic fungal genus Tolypocladium.</title>
        <authorList>
            <person name="Quandt C.A."/>
            <person name="Patterson W."/>
            <person name="Spatafora J.W."/>
        </authorList>
    </citation>
    <scope>NUCLEOTIDE SEQUENCE [LARGE SCALE GENOMIC DNA]</scope>
    <source>
        <strain evidence="2 3">NRBC 100945</strain>
    </source>
</reference>
<feature type="transmembrane region" description="Helical" evidence="1">
    <location>
        <begin position="104"/>
        <end position="129"/>
    </location>
</feature>
<evidence type="ECO:0000256" key="1">
    <source>
        <dbReference type="SAM" id="Phobius"/>
    </source>
</evidence>
<accession>A0A2S4LAU8</accession>
<evidence type="ECO:0000313" key="3">
    <source>
        <dbReference type="Proteomes" id="UP000237481"/>
    </source>
</evidence>
<keyword evidence="1" id="KW-0812">Transmembrane</keyword>
<comment type="caution">
    <text evidence="2">The sequence shown here is derived from an EMBL/GenBank/DDBJ whole genome shotgun (WGS) entry which is preliminary data.</text>
</comment>
<gene>
    <name evidence="2" type="ORF">TPAR_00261</name>
</gene>
<dbReference type="Proteomes" id="UP000237481">
    <property type="component" value="Unassembled WGS sequence"/>
</dbReference>
<feature type="transmembrane region" description="Helical" evidence="1">
    <location>
        <begin position="71"/>
        <end position="92"/>
    </location>
</feature>
<dbReference type="EMBL" id="PKSG01000032">
    <property type="protein sequence ID" value="POR39541.1"/>
    <property type="molecule type" value="Genomic_DNA"/>
</dbReference>
<keyword evidence="1" id="KW-1133">Transmembrane helix</keyword>
<proteinExistence type="predicted"/>
<feature type="transmembrane region" description="Helical" evidence="1">
    <location>
        <begin position="23"/>
        <end position="51"/>
    </location>
</feature>